<dbReference type="PANTHER" id="PTHR12001:SF85">
    <property type="entry name" value="SHORT CHAIN ISOPRENYL DIPHOSPHATE SYNTHASE"/>
    <property type="match status" value="1"/>
</dbReference>
<protein>
    <submittedName>
        <fullName evidence="7">Polyprenyl synthetase family protein</fullName>
    </submittedName>
</protein>
<dbReference type="CDD" id="cd00685">
    <property type="entry name" value="Trans_IPPS_HT"/>
    <property type="match status" value="1"/>
</dbReference>
<comment type="similarity">
    <text evidence="2 6">Belongs to the FPP/GGPP synthase family.</text>
</comment>
<evidence type="ECO:0000256" key="2">
    <source>
        <dbReference type="ARBA" id="ARBA00006706"/>
    </source>
</evidence>
<keyword evidence="8" id="KW-1185">Reference proteome</keyword>
<evidence type="ECO:0000313" key="8">
    <source>
        <dbReference type="Proteomes" id="UP001622594"/>
    </source>
</evidence>
<reference evidence="7 8" key="1">
    <citation type="submission" date="2022-10" db="EMBL/GenBank/DDBJ databases">
        <title>The complete genomes of actinobacterial strains from the NBC collection.</title>
        <authorList>
            <person name="Joergensen T.S."/>
            <person name="Alvarez Arevalo M."/>
            <person name="Sterndorff E.B."/>
            <person name="Faurdal D."/>
            <person name="Vuksanovic O."/>
            <person name="Mourched A.-S."/>
            <person name="Charusanti P."/>
            <person name="Shaw S."/>
            <person name="Blin K."/>
            <person name="Weber T."/>
        </authorList>
    </citation>
    <scope>NUCLEOTIDE SEQUENCE [LARGE SCALE GENOMIC DNA]</scope>
    <source>
        <strain evidence="7 8">NBC_00123</strain>
    </source>
</reference>
<evidence type="ECO:0000256" key="5">
    <source>
        <dbReference type="ARBA" id="ARBA00022842"/>
    </source>
</evidence>
<accession>A0ABZ1LIT1</accession>
<keyword evidence="3 6" id="KW-0808">Transferase</keyword>
<name>A0ABZ1LIT1_9ACTN</name>
<dbReference type="Proteomes" id="UP001622594">
    <property type="component" value="Chromosome"/>
</dbReference>
<gene>
    <name evidence="7" type="ORF">OG814_36550</name>
</gene>
<dbReference type="SUPFAM" id="SSF48576">
    <property type="entry name" value="Terpenoid synthases"/>
    <property type="match status" value="1"/>
</dbReference>
<dbReference type="InterPro" id="IPR000092">
    <property type="entry name" value="Polyprenyl_synt"/>
</dbReference>
<evidence type="ECO:0000256" key="6">
    <source>
        <dbReference type="RuleBase" id="RU004466"/>
    </source>
</evidence>
<keyword evidence="4" id="KW-0479">Metal-binding</keyword>
<evidence type="ECO:0000313" key="7">
    <source>
        <dbReference type="EMBL" id="WTR74413.1"/>
    </source>
</evidence>
<evidence type="ECO:0000256" key="1">
    <source>
        <dbReference type="ARBA" id="ARBA00001946"/>
    </source>
</evidence>
<evidence type="ECO:0000256" key="3">
    <source>
        <dbReference type="ARBA" id="ARBA00022679"/>
    </source>
</evidence>
<dbReference type="SFLD" id="SFLDS00005">
    <property type="entry name" value="Isoprenoid_Synthase_Type_I"/>
    <property type="match status" value="1"/>
</dbReference>
<dbReference type="InterPro" id="IPR033749">
    <property type="entry name" value="Polyprenyl_synt_CS"/>
</dbReference>
<dbReference type="InterPro" id="IPR008949">
    <property type="entry name" value="Isoprenoid_synthase_dom_sf"/>
</dbReference>
<proteinExistence type="inferred from homology"/>
<dbReference type="Pfam" id="PF00348">
    <property type="entry name" value="polyprenyl_synt"/>
    <property type="match status" value="1"/>
</dbReference>
<comment type="cofactor">
    <cofactor evidence="1">
        <name>Mg(2+)</name>
        <dbReference type="ChEBI" id="CHEBI:18420"/>
    </cofactor>
</comment>
<dbReference type="PROSITE" id="PS00723">
    <property type="entry name" value="POLYPRENYL_SYNTHASE_1"/>
    <property type="match status" value="1"/>
</dbReference>
<keyword evidence="5" id="KW-0460">Magnesium</keyword>
<evidence type="ECO:0000256" key="4">
    <source>
        <dbReference type="ARBA" id="ARBA00022723"/>
    </source>
</evidence>
<sequence>MCTSDPLLVDRNVPAAVSTVLEELLRCHLNESSAAHKRFASDIGERVVTFTVKGGRRRRSQLLWWSMRACGGGPPESEATLRTAAAVELIQTCALIHDDVMDGSALRRGHPSVHAAVDQQYGTLNRRRPFGTFGGAAAVLAGDLALAWADDTFVEALARTPHATELGRVWRVMRTEMVAGQYLDLHAQATGSRSPGRAMRAAVLKTAQYSAAHPMTLGAILAGADHDVVRRLRSAGLCAGMAFQLHDDLMGAFGDPAVTGKPAGEDLREGKATYLVAVARSIGMRKGDMEALRLLDEVVGSLDATEDEVARVLDLLVASGARDRVAARIERLCSRSMAILRSGQLSSRATSHISRLLLESCGFAESAPSTCTAAPRTHRFVEVPTSAIGGAR</sequence>
<dbReference type="PANTHER" id="PTHR12001">
    <property type="entry name" value="GERANYLGERANYL PYROPHOSPHATE SYNTHASE"/>
    <property type="match status" value="1"/>
</dbReference>
<dbReference type="Gene3D" id="1.10.600.10">
    <property type="entry name" value="Farnesyl Diphosphate Synthase"/>
    <property type="match status" value="1"/>
</dbReference>
<dbReference type="RefSeq" id="WP_327160185.1">
    <property type="nucleotide sequence ID" value="NZ_CP108062.1"/>
</dbReference>
<organism evidence="7 8">
    <name type="scientific">Streptomyces zaomyceticus</name>
    <dbReference type="NCBI Taxonomy" id="68286"/>
    <lineage>
        <taxon>Bacteria</taxon>
        <taxon>Bacillati</taxon>
        <taxon>Actinomycetota</taxon>
        <taxon>Actinomycetes</taxon>
        <taxon>Kitasatosporales</taxon>
        <taxon>Streptomycetaceae</taxon>
        <taxon>Streptomyces</taxon>
    </lineage>
</organism>
<dbReference type="EMBL" id="CP108188">
    <property type="protein sequence ID" value="WTR74413.1"/>
    <property type="molecule type" value="Genomic_DNA"/>
</dbReference>